<feature type="transmembrane region" description="Helical" evidence="6">
    <location>
        <begin position="411"/>
        <end position="434"/>
    </location>
</feature>
<dbReference type="PANTHER" id="PTHR23513:SF6">
    <property type="entry name" value="MAJOR FACILITATOR SUPERFAMILY ASSOCIATED DOMAIN-CONTAINING PROTEIN"/>
    <property type="match status" value="1"/>
</dbReference>
<evidence type="ECO:0000256" key="6">
    <source>
        <dbReference type="SAM" id="Phobius"/>
    </source>
</evidence>
<feature type="transmembrane region" description="Helical" evidence="6">
    <location>
        <begin position="87"/>
        <end position="108"/>
    </location>
</feature>
<dbReference type="PANTHER" id="PTHR23513">
    <property type="entry name" value="INTEGRAL MEMBRANE EFFLUX PROTEIN-RELATED"/>
    <property type="match status" value="1"/>
</dbReference>
<evidence type="ECO:0000313" key="7">
    <source>
        <dbReference type="EMBL" id="KAF9446584.1"/>
    </source>
</evidence>
<organism evidence="7 8">
    <name type="scientific">Macrolepiota fuliginosa MF-IS2</name>
    <dbReference type="NCBI Taxonomy" id="1400762"/>
    <lineage>
        <taxon>Eukaryota</taxon>
        <taxon>Fungi</taxon>
        <taxon>Dikarya</taxon>
        <taxon>Basidiomycota</taxon>
        <taxon>Agaricomycotina</taxon>
        <taxon>Agaricomycetes</taxon>
        <taxon>Agaricomycetidae</taxon>
        <taxon>Agaricales</taxon>
        <taxon>Agaricineae</taxon>
        <taxon>Agaricaceae</taxon>
        <taxon>Macrolepiota</taxon>
    </lineage>
</organism>
<feature type="transmembrane region" description="Helical" evidence="6">
    <location>
        <begin position="454"/>
        <end position="476"/>
    </location>
</feature>
<protein>
    <submittedName>
        <fullName evidence="7">MFS general substrate transporter</fullName>
    </submittedName>
</protein>
<evidence type="ECO:0000256" key="3">
    <source>
        <dbReference type="ARBA" id="ARBA00022692"/>
    </source>
</evidence>
<keyword evidence="4 6" id="KW-1133">Transmembrane helix</keyword>
<name>A0A9P5X8R4_9AGAR</name>
<keyword evidence="3 6" id="KW-0812">Transmembrane</keyword>
<evidence type="ECO:0000256" key="1">
    <source>
        <dbReference type="ARBA" id="ARBA00004651"/>
    </source>
</evidence>
<dbReference type="GO" id="GO:0005886">
    <property type="term" value="C:plasma membrane"/>
    <property type="evidence" value="ECO:0007669"/>
    <property type="project" value="UniProtKB-SubCell"/>
</dbReference>
<dbReference type="InterPro" id="IPR036259">
    <property type="entry name" value="MFS_trans_sf"/>
</dbReference>
<comment type="caution">
    <text evidence="7">The sequence shown here is derived from an EMBL/GenBank/DDBJ whole genome shotgun (WGS) entry which is preliminary data.</text>
</comment>
<feature type="transmembrane region" description="Helical" evidence="6">
    <location>
        <begin position="367"/>
        <end position="391"/>
    </location>
</feature>
<evidence type="ECO:0000256" key="2">
    <source>
        <dbReference type="ARBA" id="ARBA00022475"/>
    </source>
</evidence>
<gene>
    <name evidence="7" type="ORF">P691DRAFT_732977</name>
</gene>
<dbReference type="Proteomes" id="UP000807342">
    <property type="component" value="Unassembled WGS sequence"/>
</dbReference>
<dbReference type="Pfam" id="PF07690">
    <property type="entry name" value="MFS_1"/>
    <property type="match status" value="1"/>
</dbReference>
<feature type="transmembrane region" description="Helical" evidence="6">
    <location>
        <begin position="197"/>
        <end position="216"/>
    </location>
</feature>
<dbReference type="GO" id="GO:0022857">
    <property type="term" value="F:transmembrane transporter activity"/>
    <property type="evidence" value="ECO:0007669"/>
    <property type="project" value="InterPro"/>
</dbReference>
<comment type="subcellular location">
    <subcellularLocation>
        <location evidence="1">Cell membrane</location>
        <topology evidence="1">Multi-pass membrane protein</topology>
    </subcellularLocation>
</comment>
<evidence type="ECO:0000256" key="5">
    <source>
        <dbReference type="ARBA" id="ARBA00023136"/>
    </source>
</evidence>
<accession>A0A9P5X8R4</accession>
<evidence type="ECO:0000256" key="4">
    <source>
        <dbReference type="ARBA" id="ARBA00022989"/>
    </source>
</evidence>
<keyword evidence="8" id="KW-1185">Reference proteome</keyword>
<dbReference type="OrthoDB" id="5344169at2759"/>
<keyword evidence="5 6" id="KW-0472">Membrane</keyword>
<evidence type="ECO:0000313" key="8">
    <source>
        <dbReference type="Proteomes" id="UP000807342"/>
    </source>
</evidence>
<proteinExistence type="predicted"/>
<dbReference type="SUPFAM" id="SSF103473">
    <property type="entry name" value="MFS general substrate transporter"/>
    <property type="match status" value="1"/>
</dbReference>
<sequence length="551" mass="60700">MPSLRDIWDAYSPIERRNMGIYIGGIMFYKLGLEFFNGSITTLATDRFKASNTFSKLGAAQGVNQAAQCVGAILIAPLIKRWPTRTVLSGAIILFCFMVLILLIVDAATGGKMKPPGATAPIYGHWDANLIFLVWTLAGIAYGMVELIRRVIPADIVGGNVGKLRRMDALVHVLYEVAGTAGAIGSSSAISRWGNNYSFFLSPVFFAFAAGTWILISSFSESSRHRNQAALSDVDNGGRKNNYLVQITRGARGFAESIWVGAVLVLTNRRFIWLLPSYALALYLHRFLETTLAPAFAKRVLGISAWSQIIVGGSNFGELIGALSVFFLSDMVTTPLPWLRLDALNLNLVWLLPYLSSRASPNVSWAWRLAGLFAPISMGWAAGDVSLAAYIQSALSESQISHKNVSTLGAVMAFLYSTYIVLDAVLSTLLGRVIDNDWVNHNNIKSSLTHVGGIQFSVCCGIILISSLIPLGALALNPKDIGSINLLHMDDVEEESVEDMYPKFERQKMEDLNLKLERQGSEDPDFAFERQGTEDVNFRYGRQRRDFEPRY</sequence>
<keyword evidence="2" id="KW-1003">Cell membrane</keyword>
<reference evidence="7" key="1">
    <citation type="submission" date="2020-11" db="EMBL/GenBank/DDBJ databases">
        <authorList>
            <consortium name="DOE Joint Genome Institute"/>
            <person name="Ahrendt S."/>
            <person name="Riley R."/>
            <person name="Andreopoulos W."/>
            <person name="Labutti K."/>
            <person name="Pangilinan J."/>
            <person name="Ruiz-Duenas F.J."/>
            <person name="Barrasa J.M."/>
            <person name="Sanchez-Garcia M."/>
            <person name="Camarero S."/>
            <person name="Miyauchi S."/>
            <person name="Serrano A."/>
            <person name="Linde D."/>
            <person name="Babiker R."/>
            <person name="Drula E."/>
            <person name="Ayuso-Fernandez I."/>
            <person name="Pacheco R."/>
            <person name="Padilla G."/>
            <person name="Ferreira P."/>
            <person name="Barriuso J."/>
            <person name="Kellner H."/>
            <person name="Castanera R."/>
            <person name="Alfaro M."/>
            <person name="Ramirez L."/>
            <person name="Pisabarro A.G."/>
            <person name="Kuo A."/>
            <person name="Tritt A."/>
            <person name="Lipzen A."/>
            <person name="He G."/>
            <person name="Yan M."/>
            <person name="Ng V."/>
            <person name="Cullen D."/>
            <person name="Martin F."/>
            <person name="Rosso M.-N."/>
            <person name="Henrissat B."/>
            <person name="Hibbett D."/>
            <person name="Martinez A.T."/>
            <person name="Grigoriev I.V."/>
        </authorList>
    </citation>
    <scope>NUCLEOTIDE SEQUENCE</scope>
    <source>
        <strain evidence="7">MF-IS2</strain>
    </source>
</reference>
<feature type="transmembrane region" description="Helical" evidence="6">
    <location>
        <begin position="169"/>
        <end position="191"/>
    </location>
</feature>
<dbReference type="AlphaFoldDB" id="A0A9P5X8R4"/>
<dbReference type="EMBL" id="MU151238">
    <property type="protein sequence ID" value="KAF9446584.1"/>
    <property type="molecule type" value="Genomic_DNA"/>
</dbReference>
<dbReference type="Gene3D" id="1.20.1250.20">
    <property type="entry name" value="MFS general substrate transporter like domains"/>
    <property type="match status" value="1"/>
</dbReference>
<feature type="transmembrane region" description="Helical" evidence="6">
    <location>
        <begin position="300"/>
        <end position="326"/>
    </location>
</feature>
<feature type="transmembrane region" description="Helical" evidence="6">
    <location>
        <begin position="128"/>
        <end position="148"/>
    </location>
</feature>
<dbReference type="InterPro" id="IPR011701">
    <property type="entry name" value="MFS"/>
</dbReference>